<gene>
    <name evidence="4" type="ORF">QTG54_000516</name>
</gene>
<dbReference type="InterPro" id="IPR021109">
    <property type="entry name" value="Peptidase_aspartic_dom_sf"/>
</dbReference>
<keyword evidence="5" id="KW-1185">Reference proteome</keyword>
<dbReference type="InterPro" id="IPR001461">
    <property type="entry name" value="Aspartic_peptidase_A1"/>
</dbReference>
<dbReference type="SUPFAM" id="SSF50630">
    <property type="entry name" value="Acid proteases"/>
    <property type="match status" value="1"/>
</dbReference>
<keyword evidence="3 4" id="KW-0378">Hydrolase</keyword>
<dbReference type="GO" id="GO:0006508">
    <property type="term" value="P:proteolysis"/>
    <property type="evidence" value="ECO:0007669"/>
    <property type="project" value="UniProtKB-KW"/>
</dbReference>
<name>A0AAD8YM94_9STRA</name>
<dbReference type="GO" id="GO:0004190">
    <property type="term" value="F:aspartic-type endopeptidase activity"/>
    <property type="evidence" value="ECO:0007669"/>
    <property type="project" value="InterPro"/>
</dbReference>
<evidence type="ECO:0000313" key="4">
    <source>
        <dbReference type="EMBL" id="KAK1748577.1"/>
    </source>
</evidence>
<evidence type="ECO:0000256" key="1">
    <source>
        <dbReference type="ARBA" id="ARBA00022670"/>
    </source>
</evidence>
<dbReference type="EC" id="3.4.23.-" evidence="4"/>
<accession>A0AAD8YM94</accession>
<sequence>MPPSSTQEDISRNDARYESCRCTNRHLVDDDEGSIYETGALYRAMAPTILIFGLGLRLRDKLPAQDAITAVTTQPRFKSSTYEQFECSVGQQGVHNVECPLGVCQHPGADNDQVCQLAVAYAEGSSWTAVEGSDVCYPGGPHETPLANNEQRMAEGVGLGMGEIDAGKEFDWLNFRLKFGCQTKVTGLFRTQLEDGIMGMDNRAGSFSMQLREHYKSKGHGSSSEEQQDFDPNQFALCYDRQPISSELSLGVGSGALTLGGSDSLLHSTPMVFSDNVSPGIGWYTVHVKGMFLRSKGGSLSEPANNSRYIRVDADENTLNGNAGANHGIIVDSGTTDSYLPSNLKPAFVEAWKEVLRDPNAEYHNNHIEMSAEQVKTLPPFLSFFRAISQQR</sequence>
<organism evidence="4 5">
    <name type="scientific">Skeletonema marinoi</name>
    <dbReference type="NCBI Taxonomy" id="267567"/>
    <lineage>
        <taxon>Eukaryota</taxon>
        <taxon>Sar</taxon>
        <taxon>Stramenopiles</taxon>
        <taxon>Ochrophyta</taxon>
        <taxon>Bacillariophyta</taxon>
        <taxon>Coscinodiscophyceae</taxon>
        <taxon>Thalassiosirophycidae</taxon>
        <taxon>Thalassiosirales</taxon>
        <taxon>Skeletonemataceae</taxon>
        <taxon>Skeletonema</taxon>
        <taxon>Skeletonema marinoi-dohrnii complex</taxon>
    </lineage>
</organism>
<dbReference type="Gene3D" id="2.40.70.10">
    <property type="entry name" value="Acid Proteases"/>
    <property type="match status" value="1"/>
</dbReference>
<dbReference type="Proteomes" id="UP001224775">
    <property type="component" value="Unassembled WGS sequence"/>
</dbReference>
<comment type="caution">
    <text evidence="4">The sequence shown here is derived from an EMBL/GenBank/DDBJ whole genome shotgun (WGS) entry which is preliminary data.</text>
</comment>
<keyword evidence="2" id="KW-0732">Signal</keyword>
<keyword evidence="1" id="KW-0645">Protease</keyword>
<dbReference type="AlphaFoldDB" id="A0AAD8YM94"/>
<evidence type="ECO:0000313" key="5">
    <source>
        <dbReference type="Proteomes" id="UP001224775"/>
    </source>
</evidence>
<dbReference type="EMBL" id="JATAAI010000001">
    <property type="protein sequence ID" value="KAK1748577.1"/>
    <property type="molecule type" value="Genomic_DNA"/>
</dbReference>
<protein>
    <submittedName>
        <fullName evidence="4">Aspartic peptidase, A1 family</fullName>
        <ecNumber evidence="4">3.4.23.-</ecNumber>
    </submittedName>
</protein>
<evidence type="ECO:0000256" key="2">
    <source>
        <dbReference type="ARBA" id="ARBA00022729"/>
    </source>
</evidence>
<proteinExistence type="predicted"/>
<dbReference type="PANTHER" id="PTHR13683:SF375">
    <property type="entry name" value="PEPTIDASE A1 DOMAIN-CONTAINING PROTEIN"/>
    <property type="match status" value="1"/>
</dbReference>
<dbReference type="PANTHER" id="PTHR13683">
    <property type="entry name" value="ASPARTYL PROTEASES"/>
    <property type="match status" value="1"/>
</dbReference>
<evidence type="ECO:0000256" key="3">
    <source>
        <dbReference type="ARBA" id="ARBA00022801"/>
    </source>
</evidence>
<reference evidence="4" key="1">
    <citation type="submission" date="2023-06" db="EMBL/GenBank/DDBJ databases">
        <title>Survivors Of The Sea: Transcriptome response of Skeletonema marinoi to long-term dormancy.</title>
        <authorList>
            <person name="Pinder M.I.M."/>
            <person name="Kourtchenko O."/>
            <person name="Robertson E.K."/>
            <person name="Larsson T."/>
            <person name="Maumus F."/>
            <person name="Osuna-Cruz C.M."/>
            <person name="Vancaester E."/>
            <person name="Stenow R."/>
            <person name="Vandepoele K."/>
            <person name="Ploug H."/>
            <person name="Bruchert V."/>
            <person name="Godhe A."/>
            <person name="Topel M."/>
        </authorList>
    </citation>
    <scope>NUCLEOTIDE SEQUENCE</scope>
    <source>
        <strain evidence="4">R05AC</strain>
    </source>
</reference>